<dbReference type="SUPFAM" id="SSF55874">
    <property type="entry name" value="ATPase domain of HSP90 chaperone/DNA topoisomerase II/histidine kinase"/>
    <property type="match status" value="1"/>
</dbReference>
<feature type="transmembrane region" description="Helical" evidence="4">
    <location>
        <begin position="59"/>
        <end position="78"/>
    </location>
</feature>
<feature type="transmembrane region" description="Helical" evidence="4">
    <location>
        <begin position="133"/>
        <end position="151"/>
    </location>
</feature>
<dbReference type="InterPro" id="IPR036097">
    <property type="entry name" value="HisK_dim/P_sf"/>
</dbReference>
<comment type="catalytic activity">
    <reaction evidence="1">
        <text>ATP + protein L-histidine = ADP + protein N-phospho-L-histidine.</text>
        <dbReference type="EC" id="2.7.13.3"/>
    </reaction>
</comment>
<keyword evidence="7" id="KW-1185">Reference proteome</keyword>
<dbReference type="PANTHER" id="PTHR43065:SF52">
    <property type="entry name" value="SENSOR PROTEIN KINASE PILS"/>
    <property type="match status" value="1"/>
</dbReference>
<evidence type="ECO:0000256" key="4">
    <source>
        <dbReference type="SAM" id="Phobius"/>
    </source>
</evidence>
<dbReference type="InterPro" id="IPR036890">
    <property type="entry name" value="HATPase_C_sf"/>
</dbReference>
<dbReference type="PANTHER" id="PTHR43065">
    <property type="entry name" value="SENSOR HISTIDINE KINASE"/>
    <property type="match status" value="1"/>
</dbReference>
<dbReference type="InterPro" id="IPR005467">
    <property type="entry name" value="His_kinase_dom"/>
</dbReference>
<dbReference type="SMART" id="SM00387">
    <property type="entry name" value="HATPase_c"/>
    <property type="match status" value="1"/>
</dbReference>
<evidence type="ECO:0000313" key="6">
    <source>
        <dbReference type="EMBL" id="TWH77194.1"/>
    </source>
</evidence>
<dbReference type="EC" id="2.7.13.3" evidence="2"/>
<dbReference type="Gene3D" id="3.30.565.10">
    <property type="entry name" value="Histidine kinase-like ATPase, C-terminal domain"/>
    <property type="match status" value="1"/>
</dbReference>
<dbReference type="SMART" id="SM00388">
    <property type="entry name" value="HisKA"/>
    <property type="match status" value="1"/>
</dbReference>
<dbReference type="CDD" id="cd00075">
    <property type="entry name" value="HATPase"/>
    <property type="match status" value="1"/>
</dbReference>
<organism evidence="6 7">
    <name type="scientific">Azomonas agilis</name>
    <dbReference type="NCBI Taxonomy" id="116849"/>
    <lineage>
        <taxon>Bacteria</taxon>
        <taxon>Pseudomonadati</taxon>
        <taxon>Pseudomonadota</taxon>
        <taxon>Gammaproteobacteria</taxon>
        <taxon>Pseudomonadales</taxon>
        <taxon>Pseudomonadaceae</taxon>
        <taxon>Azomonas</taxon>
    </lineage>
</organism>
<dbReference type="Proteomes" id="UP000319627">
    <property type="component" value="Unassembled WGS sequence"/>
</dbReference>
<sequence length="535" mass="59507">MLSGTLGSASKKSPLTPKVLTQAQTRQVLRLYHVYRLAIGLVLLLLTHSDLLALANFTALQYSLWVYLGLNLILALSFNRTEPSWLLGLALLDILLLLSLFYWAGGTSSGIGSLVVVSVAIVNILLHGQLGFFLAAIASLGLIYLTFYLSLSHSAANNQLVQAGTLGALCFAAALLVQGLSRRWQHSEELARRRAKDVAHLETLNALILQRIHLGILVVDAQYQVVLTNQRALHLLGLETLSGHLLTQYSAPLFLRLQQWQHNPSRWPESISTPKARLQPGFTALQDDQRQTLIFLEDLSPIAQQAQQLKLASLGRLTASIAHEIRNPLGAISHAAQLLLESEQLPEADLRLAQIIYAQTQRVNQIIENVLYVSRRRPANPQHLVLNPWLGQCVDELRTHLTPEQQIHLDMAKQPLSTHIDPSQLAQVLTNLVQNGLRYSKRQHSKAQVWLRLYADARSGLAVLEVLDDGPGIASTHVQHIFEPFFTTDHQGTGLGLYLCRELCDSNQARIDYHPRLEGGSCFRITFAHPNRLPL</sequence>
<dbReference type="EMBL" id="VLKG01000001">
    <property type="protein sequence ID" value="TWH77194.1"/>
    <property type="molecule type" value="Genomic_DNA"/>
</dbReference>
<feature type="domain" description="Histidine kinase" evidence="5">
    <location>
        <begin position="320"/>
        <end position="531"/>
    </location>
</feature>
<accession>A0A562J301</accession>
<keyword evidence="4" id="KW-0472">Membrane</keyword>
<dbReference type="InterPro" id="IPR004358">
    <property type="entry name" value="Sig_transdc_His_kin-like_C"/>
</dbReference>
<reference evidence="6 7" key="1">
    <citation type="submission" date="2019-07" db="EMBL/GenBank/DDBJ databases">
        <title>Genomic Encyclopedia of Type Strains, Phase I: the one thousand microbial genomes (KMG-I) project.</title>
        <authorList>
            <person name="Kyrpides N."/>
        </authorList>
    </citation>
    <scope>NUCLEOTIDE SEQUENCE [LARGE SCALE GENOMIC DNA]</scope>
    <source>
        <strain evidence="6 7">DSM 375</strain>
    </source>
</reference>
<dbReference type="PROSITE" id="PS50109">
    <property type="entry name" value="HIS_KIN"/>
    <property type="match status" value="1"/>
</dbReference>
<dbReference type="Pfam" id="PF25323">
    <property type="entry name" value="6TM_PilS"/>
    <property type="match status" value="1"/>
</dbReference>
<dbReference type="InterPro" id="IPR003661">
    <property type="entry name" value="HisK_dim/P_dom"/>
</dbReference>
<evidence type="ECO:0000256" key="2">
    <source>
        <dbReference type="ARBA" id="ARBA00012438"/>
    </source>
</evidence>
<dbReference type="Pfam" id="PF00512">
    <property type="entry name" value="HisKA"/>
    <property type="match status" value="1"/>
</dbReference>
<feature type="transmembrane region" description="Helical" evidence="4">
    <location>
        <begin position="163"/>
        <end position="184"/>
    </location>
</feature>
<keyword evidence="3" id="KW-0597">Phosphoprotein</keyword>
<protein>
    <recommendedName>
        <fullName evidence="2">histidine kinase</fullName>
        <ecNumber evidence="2">2.7.13.3</ecNumber>
    </recommendedName>
</protein>
<dbReference type="CDD" id="cd00082">
    <property type="entry name" value="HisKA"/>
    <property type="match status" value="1"/>
</dbReference>
<feature type="transmembrane region" description="Helical" evidence="4">
    <location>
        <begin position="34"/>
        <end position="53"/>
    </location>
</feature>
<keyword evidence="4" id="KW-0812">Transmembrane</keyword>
<dbReference type="InterPro" id="IPR003594">
    <property type="entry name" value="HATPase_dom"/>
</dbReference>
<dbReference type="AlphaFoldDB" id="A0A562J301"/>
<comment type="caution">
    <text evidence="6">The sequence shown here is derived from an EMBL/GenBank/DDBJ whole genome shotgun (WGS) entry which is preliminary data.</text>
</comment>
<name>A0A562J301_9GAMM</name>
<evidence type="ECO:0000256" key="3">
    <source>
        <dbReference type="ARBA" id="ARBA00022553"/>
    </source>
</evidence>
<dbReference type="SUPFAM" id="SSF47384">
    <property type="entry name" value="Homodimeric domain of signal transducing histidine kinase"/>
    <property type="match status" value="1"/>
</dbReference>
<evidence type="ECO:0000259" key="5">
    <source>
        <dbReference type="PROSITE" id="PS50109"/>
    </source>
</evidence>
<gene>
    <name evidence="6" type="ORF">LX59_00097</name>
</gene>
<dbReference type="Pfam" id="PF02518">
    <property type="entry name" value="HATPase_c"/>
    <property type="match status" value="1"/>
</dbReference>
<keyword evidence="4" id="KW-1133">Transmembrane helix</keyword>
<proteinExistence type="predicted"/>
<feature type="transmembrane region" description="Helical" evidence="4">
    <location>
        <begin position="85"/>
        <end position="104"/>
    </location>
</feature>
<dbReference type="Gene3D" id="1.10.287.130">
    <property type="match status" value="1"/>
</dbReference>
<dbReference type="GO" id="GO:0000155">
    <property type="term" value="F:phosphorelay sensor kinase activity"/>
    <property type="evidence" value="ECO:0007669"/>
    <property type="project" value="InterPro"/>
</dbReference>
<dbReference type="PRINTS" id="PR00344">
    <property type="entry name" value="BCTRLSENSOR"/>
</dbReference>
<evidence type="ECO:0000313" key="7">
    <source>
        <dbReference type="Proteomes" id="UP000319627"/>
    </source>
</evidence>
<evidence type="ECO:0000256" key="1">
    <source>
        <dbReference type="ARBA" id="ARBA00000085"/>
    </source>
</evidence>